<keyword evidence="3" id="KW-1185">Reference proteome</keyword>
<organism evidence="2 3">
    <name type="scientific">Kribbella rubisoli</name>
    <dbReference type="NCBI Taxonomy" id="3075929"/>
    <lineage>
        <taxon>Bacteria</taxon>
        <taxon>Bacillati</taxon>
        <taxon>Actinomycetota</taxon>
        <taxon>Actinomycetes</taxon>
        <taxon>Propionibacteriales</taxon>
        <taxon>Kribbellaceae</taxon>
        <taxon>Kribbella</taxon>
    </lineage>
</organism>
<feature type="transmembrane region" description="Helical" evidence="1">
    <location>
        <begin position="12"/>
        <end position="35"/>
    </location>
</feature>
<dbReference type="EMBL" id="SHKR01000011">
    <property type="protein sequence ID" value="RZU18872.1"/>
    <property type="molecule type" value="Genomic_DNA"/>
</dbReference>
<reference evidence="2 3" key="1">
    <citation type="journal article" date="2015" name="Stand. Genomic Sci.">
        <title>Genomic Encyclopedia of Bacterial and Archaeal Type Strains, Phase III: the genomes of soil and plant-associated and newly described type strains.</title>
        <authorList>
            <person name="Whitman W.B."/>
            <person name="Woyke T."/>
            <person name="Klenk H.P."/>
            <person name="Zhou Y."/>
            <person name="Lilburn T.G."/>
            <person name="Beck B.J."/>
            <person name="De Vos P."/>
            <person name="Vandamme P."/>
            <person name="Eisen J.A."/>
            <person name="Garrity G."/>
            <person name="Hugenholtz P."/>
            <person name="Kyrpides N.C."/>
        </authorList>
    </citation>
    <scope>NUCLEOTIDE SEQUENCE [LARGE SCALE GENOMIC DNA]</scope>
    <source>
        <strain evidence="2 3">VKM Ac-2540</strain>
    </source>
</reference>
<keyword evidence="1" id="KW-0812">Transmembrane</keyword>
<keyword evidence="1" id="KW-0472">Membrane</keyword>
<keyword evidence="1" id="KW-1133">Transmembrane helix</keyword>
<proteinExistence type="predicted"/>
<dbReference type="AlphaFoldDB" id="A0A4Q7X733"/>
<accession>A0A4Q7X733</accession>
<comment type="caution">
    <text evidence="2">The sequence shown here is derived from an EMBL/GenBank/DDBJ whole genome shotgun (WGS) entry which is preliminary data.</text>
</comment>
<feature type="transmembrane region" description="Helical" evidence="1">
    <location>
        <begin position="41"/>
        <end position="63"/>
    </location>
</feature>
<gene>
    <name evidence="2" type="ORF">EV645_1072</name>
</gene>
<evidence type="ECO:0000313" key="2">
    <source>
        <dbReference type="EMBL" id="RZU18872.1"/>
    </source>
</evidence>
<name>A0A4Q7X733_9ACTN</name>
<evidence type="ECO:0000313" key="3">
    <source>
        <dbReference type="Proteomes" id="UP000292027"/>
    </source>
</evidence>
<dbReference type="Proteomes" id="UP000292027">
    <property type="component" value="Unassembled WGS sequence"/>
</dbReference>
<protein>
    <submittedName>
        <fullName evidence="2">Uncharacterized protein</fullName>
    </submittedName>
</protein>
<dbReference type="OrthoDB" id="3829858at2"/>
<evidence type="ECO:0000256" key="1">
    <source>
        <dbReference type="SAM" id="Phobius"/>
    </source>
</evidence>
<sequence length="103" mass="11134">MNWGEVRNGRLLAGLYLAAFTMVVAGVIWILILQWSGSDATIVAATILFLAGGLTIIALAVGLRARAAPPKNRLTKDTTGYQRLYHRFALGLELPGAWRAVRG</sequence>
<dbReference type="RefSeq" id="WP_130440300.1">
    <property type="nucleotide sequence ID" value="NZ_SHKR01000011.1"/>
</dbReference>